<dbReference type="Proteomes" id="UP000663419">
    <property type="component" value="Chromosome 2"/>
</dbReference>
<dbReference type="Gene3D" id="3.80.10.10">
    <property type="entry name" value="Ribonuclease Inhibitor"/>
    <property type="match status" value="2"/>
</dbReference>
<feature type="compositionally biased region" description="Low complexity" evidence="1">
    <location>
        <begin position="725"/>
        <end position="767"/>
    </location>
</feature>
<evidence type="ECO:0000313" key="4">
    <source>
        <dbReference type="Proteomes" id="UP000663419"/>
    </source>
</evidence>
<feature type="compositionally biased region" description="Polar residues" evidence="1">
    <location>
        <begin position="768"/>
        <end position="784"/>
    </location>
</feature>
<dbReference type="SMART" id="SM00256">
    <property type="entry name" value="FBOX"/>
    <property type="match status" value="1"/>
</dbReference>
<dbReference type="Gene3D" id="1.20.1280.50">
    <property type="match status" value="1"/>
</dbReference>
<sequence length="895" mass="99229">MHLSSPTTPRTLRLFNARCPLCVPALQTSWVRYQLSVRLLGPWTVRLLPLIVICYRILLVTAVDLIVQLEPPTFYGFFVLSSVSYHRTGFDLQQIPLPFKHQVIRTQLTMVSILPDEIVELPAATTPMSMESADNHSGMRPRSKGHKRLLNGLQRIASSPSLLKTGRQRSSSLGYRRQGKASMSCVSLNSTSYTQCFASPASPQIFDSLSARNNNNNVLPDSHTTQDENRVPIRVVMSDAAAAAINSSSQGSIPLPADVRPTSRCDILPSSMTLSESQEMAPATRNSQKPPQFEFWKNMPEEIKMSILQYLPAKDLFRCSRVCKAWNKMCFDGQLWAKLDASTYYTDIPSEALIKVITAAGPFLRDLNLRGCAQLENAWLAHGERISDSCQNLVNICIRDSKINRITFHLLIRNNPNLTHVDVSGLSIVGNSSMRTISQNCPRLEFLDISWCKGVDAKGLRRIVASCPHLKDLRANELSAFDNHELLQQLFEINSLERLILSHCSSLSDTSLKILMEGVDPEVDLLTGRAVVPRRKLKHLDLSRCRALTDVGIKSLAHNLPALEGLQLSQCPNIGDSALIEVVRTTPRLTHLDVEELDKLTNTFLIELSKAQCAETLQHLNLSYCEGLGDAGMLQILKACPHLRSLDLDNTRVSDLTIMELCSQARKRGYANSFPRPGFRVAVFDCGNITWAGIREVLSSNTYVPRQYPIITTETVSLKTATGSSQSLSYSSSSSPSSPSSSTSSSTNTRIPISPITTITTITPITTDGETTQVTPKNSVLSTTTPPPSATILYPKEIIDLKCFYGWQMVVREHTKRVLRGNLAAAIRLERKWADHMMANEEAGVAAARRRRRRARDVERMFDEDEEGDESAYGPAGLVPLGGRRRARSGGCVVM</sequence>
<dbReference type="Pfam" id="PF25372">
    <property type="entry name" value="DUF7885"/>
    <property type="match status" value="1"/>
</dbReference>
<reference evidence="3" key="1">
    <citation type="submission" date="2021-01" db="EMBL/GenBank/DDBJ databases">
        <title>Chromosome-level genome assembly of a human fungal pathogen reveals clustering of transcriptionally co-regulated genes.</title>
        <authorList>
            <person name="Voorhies M."/>
            <person name="Cohen S."/>
            <person name="Shea T.P."/>
            <person name="Petrus S."/>
            <person name="Munoz J.F."/>
            <person name="Poplawski S."/>
            <person name="Goldman W.E."/>
            <person name="Michael T."/>
            <person name="Cuomo C.A."/>
            <person name="Sil A."/>
            <person name="Beyhan S."/>
        </authorList>
    </citation>
    <scope>NUCLEOTIDE SEQUENCE</scope>
    <source>
        <strain evidence="3">H88</strain>
    </source>
</reference>
<dbReference type="SUPFAM" id="SSF52047">
    <property type="entry name" value="RNI-like"/>
    <property type="match status" value="1"/>
</dbReference>
<dbReference type="InterPro" id="IPR057207">
    <property type="entry name" value="FBXL15_LRR"/>
</dbReference>
<dbReference type="PROSITE" id="PS50181">
    <property type="entry name" value="FBOX"/>
    <property type="match status" value="1"/>
</dbReference>
<dbReference type="SMART" id="SM00367">
    <property type="entry name" value="LRR_CC"/>
    <property type="match status" value="9"/>
</dbReference>
<dbReference type="VEuPathDB" id="FungiDB:I7I53_08150"/>
<dbReference type="AlphaFoldDB" id="A0A8A1LJ60"/>
<dbReference type="EMBL" id="CP069103">
    <property type="protein sequence ID" value="QSS52494.1"/>
    <property type="molecule type" value="Genomic_DNA"/>
</dbReference>
<evidence type="ECO:0000256" key="1">
    <source>
        <dbReference type="SAM" id="MobiDB-lite"/>
    </source>
</evidence>
<dbReference type="GO" id="GO:0019005">
    <property type="term" value="C:SCF ubiquitin ligase complex"/>
    <property type="evidence" value="ECO:0007669"/>
    <property type="project" value="TreeGrafter"/>
</dbReference>
<gene>
    <name evidence="3" type="ORF">I7I53_08150</name>
</gene>
<accession>A0A8A1LJ60</accession>
<feature type="region of interest" description="Disordered" evidence="1">
    <location>
        <begin position="725"/>
        <end position="785"/>
    </location>
</feature>
<dbReference type="InterPro" id="IPR032675">
    <property type="entry name" value="LRR_dom_sf"/>
</dbReference>
<proteinExistence type="predicted"/>
<evidence type="ECO:0000259" key="2">
    <source>
        <dbReference type="PROSITE" id="PS50181"/>
    </source>
</evidence>
<evidence type="ECO:0000313" key="3">
    <source>
        <dbReference type="EMBL" id="QSS52494.1"/>
    </source>
</evidence>
<feature type="domain" description="F-box" evidence="2">
    <location>
        <begin position="293"/>
        <end position="339"/>
    </location>
</feature>
<dbReference type="PANTHER" id="PTHR13318">
    <property type="entry name" value="PARTNER OF PAIRED, ISOFORM B-RELATED"/>
    <property type="match status" value="1"/>
</dbReference>
<dbReference type="InterPro" id="IPR006553">
    <property type="entry name" value="Leu-rich_rpt_Cys-con_subtyp"/>
</dbReference>
<organism evidence="3 4">
    <name type="scientific">Ajellomyces capsulatus (strain H88)</name>
    <name type="common">Darling's disease fungus</name>
    <name type="synonym">Histoplasma capsulatum</name>
    <dbReference type="NCBI Taxonomy" id="544711"/>
    <lineage>
        <taxon>Eukaryota</taxon>
        <taxon>Fungi</taxon>
        <taxon>Dikarya</taxon>
        <taxon>Ascomycota</taxon>
        <taxon>Pezizomycotina</taxon>
        <taxon>Eurotiomycetes</taxon>
        <taxon>Eurotiomycetidae</taxon>
        <taxon>Onygenales</taxon>
        <taxon>Ajellomycetaceae</taxon>
        <taxon>Histoplasma</taxon>
    </lineage>
</organism>
<dbReference type="GO" id="GO:0031146">
    <property type="term" value="P:SCF-dependent proteasomal ubiquitin-dependent protein catabolic process"/>
    <property type="evidence" value="ECO:0007669"/>
    <property type="project" value="TreeGrafter"/>
</dbReference>
<dbReference type="InterPro" id="IPR001810">
    <property type="entry name" value="F-box_dom"/>
</dbReference>
<name>A0A8A1LJ60_AJEC8</name>
<dbReference type="Pfam" id="PF12937">
    <property type="entry name" value="F-box-like"/>
    <property type="match status" value="1"/>
</dbReference>
<protein>
    <submittedName>
        <fullName evidence="3">F-box domain-containing protein</fullName>
    </submittedName>
</protein>